<feature type="region of interest" description="Disordered" evidence="1">
    <location>
        <begin position="228"/>
        <end position="251"/>
    </location>
</feature>
<proteinExistence type="predicted"/>
<gene>
    <name evidence="3" type="primary">LOC105271713</name>
</gene>
<accession>A0A9R1TLH5</accession>
<reference evidence="3" key="1">
    <citation type="submission" date="2025-08" db="UniProtKB">
        <authorList>
            <consortium name="RefSeq"/>
        </authorList>
    </citation>
    <scope>IDENTIFICATION</scope>
    <source>
        <strain evidence="3">USDA-PBARC FA_bdor</strain>
        <tissue evidence="3">Whole organism</tissue>
    </source>
</reference>
<dbReference type="Proteomes" id="UP000694866">
    <property type="component" value="Unplaced"/>
</dbReference>
<organism evidence="2 3">
    <name type="scientific">Fopius arisanus</name>
    <dbReference type="NCBI Taxonomy" id="64838"/>
    <lineage>
        <taxon>Eukaryota</taxon>
        <taxon>Metazoa</taxon>
        <taxon>Ecdysozoa</taxon>
        <taxon>Arthropoda</taxon>
        <taxon>Hexapoda</taxon>
        <taxon>Insecta</taxon>
        <taxon>Pterygota</taxon>
        <taxon>Neoptera</taxon>
        <taxon>Endopterygota</taxon>
        <taxon>Hymenoptera</taxon>
        <taxon>Apocrita</taxon>
        <taxon>Ichneumonoidea</taxon>
        <taxon>Braconidae</taxon>
        <taxon>Opiinae</taxon>
        <taxon>Fopius</taxon>
    </lineage>
</organism>
<name>A0A9R1TLH5_9HYME</name>
<evidence type="ECO:0000313" key="2">
    <source>
        <dbReference type="Proteomes" id="UP000694866"/>
    </source>
</evidence>
<dbReference type="AlphaFoldDB" id="A0A9R1TLH5"/>
<feature type="compositionally biased region" description="Acidic residues" evidence="1">
    <location>
        <begin position="228"/>
        <end position="245"/>
    </location>
</feature>
<evidence type="ECO:0000313" key="3">
    <source>
        <dbReference type="RefSeq" id="XP_011311732.1"/>
    </source>
</evidence>
<dbReference type="OrthoDB" id="7682138at2759"/>
<dbReference type="GeneID" id="105271713"/>
<evidence type="ECO:0000256" key="1">
    <source>
        <dbReference type="SAM" id="MobiDB-lite"/>
    </source>
</evidence>
<protein>
    <recommendedName>
        <fullName evidence="4">Tesmin/TSO1-like CXC domain-containing protein</fullName>
    </recommendedName>
</protein>
<dbReference type="KEGG" id="fas:105271713"/>
<dbReference type="RefSeq" id="XP_011311732.1">
    <property type="nucleotide sequence ID" value="XM_011313430.1"/>
</dbReference>
<evidence type="ECO:0008006" key="4">
    <source>
        <dbReference type="Google" id="ProtNLM"/>
    </source>
</evidence>
<sequence length="251" mass="28569">MFVHALVGCDTTSALFGKGKKTVISLLQKNESICQSALVFYDIDRTIDELYPVAENIIKRLYVKDEQAMLPINDLRYKMFTSELAGTKKDLFTSLPPTQAALSEYVKRVYLQILQWLCNKLDPLQWGWERLQTTNFVLAPIKTSEKAAPDDLLAMVCCKCARSKCTMAMCICKKSGLHCSQLCKYCTDGDSCQNQSSGVPDEPEPVDEEMEVTEEICRNIFNFFSHESEEEGDVEEGEENEEEFLPIEFNY</sequence>
<keyword evidence="2" id="KW-1185">Reference proteome</keyword>